<sequence length="73" mass="7752">MGGGLRAAAFLAGTFFLTGGLAALFFAGPPERPAPRAEDGDPLPEVREAMVVRLPVRGVRDTCAHRFTRPCRG</sequence>
<gene>
    <name evidence="1" type="ORF">Sdia_49660</name>
</gene>
<reference evidence="1 2" key="1">
    <citation type="submission" date="2020-02" db="EMBL/GenBank/DDBJ databases">
        <title>Whole genome shotgun sequence of Streptomyces diastaticus subsp. diastaticus NBRC 13412.</title>
        <authorList>
            <person name="Ichikawa N."/>
            <person name="Komaki H."/>
            <person name="Tamura T."/>
        </authorList>
    </citation>
    <scope>NUCLEOTIDE SEQUENCE [LARGE SCALE GENOMIC DNA]</scope>
    <source>
        <strain evidence="1 2">NBRC 13412</strain>
    </source>
</reference>
<protein>
    <submittedName>
        <fullName evidence="1">Uncharacterized protein</fullName>
    </submittedName>
</protein>
<evidence type="ECO:0000313" key="2">
    <source>
        <dbReference type="Proteomes" id="UP000472710"/>
    </source>
</evidence>
<keyword evidence="2" id="KW-1185">Reference proteome</keyword>
<name>A0ABQ1CV48_STRDI</name>
<dbReference type="Proteomes" id="UP000472710">
    <property type="component" value="Unassembled WGS sequence"/>
</dbReference>
<organism evidence="1 2">
    <name type="scientific">Streptomyces diastaticus subsp. diastaticus</name>
    <dbReference type="NCBI Taxonomy" id="68040"/>
    <lineage>
        <taxon>Bacteria</taxon>
        <taxon>Bacillati</taxon>
        <taxon>Actinomycetota</taxon>
        <taxon>Actinomycetes</taxon>
        <taxon>Kitasatosporales</taxon>
        <taxon>Streptomycetaceae</taxon>
        <taxon>Streptomyces</taxon>
        <taxon>Streptomyces diastaticus group</taxon>
    </lineage>
</organism>
<accession>A0ABQ1CV48</accession>
<proteinExistence type="predicted"/>
<dbReference type="EMBL" id="BLLN01000005">
    <property type="protein sequence ID" value="GFH74198.1"/>
    <property type="molecule type" value="Genomic_DNA"/>
</dbReference>
<comment type="caution">
    <text evidence="1">The sequence shown here is derived from an EMBL/GenBank/DDBJ whole genome shotgun (WGS) entry which is preliminary data.</text>
</comment>
<evidence type="ECO:0000313" key="1">
    <source>
        <dbReference type="EMBL" id="GFH74198.1"/>
    </source>
</evidence>